<organism evidence="1 2">
    <name type="scientific">Marinomonas ushuaiensis DSM 15871</name>
    <dbReference type="NCBI Taxonomy" id="1122207"/>
    <lineage>
        <taxon>Bacteria</taxon>
        <taxon>Pseudomonadati</taxon>
        <taxon>Pseudomonadota</taxon>
        <taxon>Gammaproteobacteria</taxon>
        <taxon>Oceanospirillales</taxon>
        <taxon>Oceanospirillaceae</taxon>
        <taxon>Marinomonas</taxon>
    </lineage>
</organism>
<name>X7E2D6_9GAMM</name>
<evidence type="ECO:0000313" key="2">
    <source>
        <dbReference type="Proteomes" id="UP000054058"/>
    </source>
</evidence>
<dbReference type="EMBL" id="JAMB01000012">
    <property type="protein sequence ID" value="ETX10015.1"/>
    <property type="molecule type" value="Genomic_DNA"/>
</dbReference>
<dbReference type="AlphaFoldDB" id="X7E2D6"/>
<proteinExistence type="predicted"/>
<keyword evidence="2" id="KW-1185">Reference proteome</keyword>
<reference evidence="1 2" key="1">
    <citation type="submission" date="2014-01" db="EMBL/GenBank/DDBJ databases">
        <title>Marinomonas ushuaiensis DSM 15871 Genome Sequencing.</title>
        <authorList>
            <person name="Lai Q."/>
            <person name="Shao Z.S."/>
        </authorList>
    </citation>
    <scope>NUCLEOTIDE SEQUENCE [LARGE SCALE GENOMIC DNA]</scope>
    <source>
        <strain evidence="1 2">DSM 15871</strain>
    </source>
</reference>
<comment type="caution">
    <text evidence="1">The sequence shown here is derived from an EMBL/GenBank/DDBJ whole genome shotgun (WGS) entry which is preliminary data.</text>
</comment>
<dbReference type="STRING" id="1122207.MUS1_04995"/>
<evidence type="ECO:0000313" key="1">
    <source>
        <dbReference type="EMBL" id="ETX10015.1"/>
    </source>
</evidence>
<accession>X7E2D6</accession>
<sequence length="32" mass="3954">MFLEKLLKNNVIVFYSDSCQFFYETIMFQLLK</sequence>
<dbReference type="Proteomes" id="UP000054058">
    <property type="component" value="Unassembled WGS sequence"/>
</dbReference>
<protein>
    <submittedName>
        <fullName evidence="1">Uncharacterized protein</fullName>
    </submittedName>
</protein>
<gene>
    <name evidence="1" type="ORF">MUS1_04995</name>
</gene>